<proteinExistence type="predicted"/>
<reference evidence="2" key="2">
    <citation type="submission" date="2020-07" db="EMBL/GenBank/DDBJ databases">
        <authorList>
            <person name="Vera ALvarez R."/>
            <person name="Arias-Moreno D.M."/>
            <person name="Jimenez-Jacinto V."/>
            <person name="Jimenez-Bremont J.F."/>
            <person name="Swaminathan K."/>
            <person name="Moose S.P."/>
            <person name="Guerrero-Gonzalez M.L."/>
            <person name="Marino-Ramirez L."/>
            <person name="Landsman D."/>
            <person name="Rodriguez-Kessler M."/>
            <person name="Delgado-Sanchez P."/>
        </authorList>
    </citation>
    <scope>NUCLEOTIDE SEQUENCE</scope>
    <source>
        <tissue evidence="2">Cladode</tissue>
    </source>
</reference>
<reference evidence="2" key="1">
    <citation type="journal article" date="2013" name="J. Plant Res.">
        <title>Effect of fungi and light on seed germination of three Opuntia species from semiarid lands of central Mexico.</title>
        <authorList>
            <person name="Delgado-Sanchez P."/>
            <person name="Jimenez-Bremont J.F."/>
            <person name="Guerrero-Gonzalez Mde L."/>
            <person name="Flores J."/>
        </authorList>
    </citation>
    <scope>NUCLEOTIDE SEQUENCE</scope>
    <source>
        <tissue evidence="2">Cladode</tissue>
    </source>
</reference>
<dbReference type="AlphaFoldDB" id="A0A7C9CJ18"/>
<evidence type="ECO:0000313" key="2">
    <source>
        <dbReference type="EMBL" id="MBA4617043.1"/>
    </source>
</evidence>
<sequence length="101" mass="11421">MMTQMIFSTTNINTNMNTRRKMRKILMMITSITHQASESATEDGETMGISGQVARRQSLFISPTPVTLLLGPPVTASTKRLRGSQMPARRKSLRKRKLERI</sequence>
<name>A0A7C9CJ18_OPUST</name>
<dbReference type="EMBL" id="GISG01014303">
    <property type="protein sequence ID" value="MBA4617043.1"/>
    <property type="molecule type" value="Transcribed_RNA"/>
</dbReference>
<feature type="region of interest" description="Disordered" evidence="1">
    <location>
        <begin position="74"/>
        <end position="101"/>
    </location>
</feature>
<evidence type="ECO:0000256" key="1">
    <source>
        <dbReference type="SAM" id="MobiDB-lite"/>
    </source>
</evidence>
<organism evidence="2">
    <name type="scientific">Opuntia streptacantha</name>
    <name type="common">Prickly pear cactus</name>
    <name type="synonym">Opuntia cardona</name>
    <dbReference type="NCBI Taxonomy" id="393608"/>
    <lineage>
        <taxon>Eukaryota</taxon>
        <taxon>Viridiplantae</taxon>
        <taxon>Streptophyta</taxon>
        <taxon>Embryophyta</taxon>
        <taxon>Tracheophyta</taxon>
        <taxon>Spermatophyta</taxon>
        <taxon>Magnoliopsida</taxon>
        <taxon>eudicotyledons</taxon>
        <taxon>Gunneridae</taxon>
        <taxon>Pentapetalae</taxon>
        <taxon>Caryophyllales</taxon>
        <taxon>Cactineae</taxon>
        <taxon>Cactaceae</taxon>
        <taxon>Opuntioideae</taxon>
        <taxon>Opuntia</taxon>
    </lineage>
</organism>
<feature type="compositionally biased region" description="Basic residues" evidence="1">
    <location>
        <begin position="88"/>
        <end position="101"/>
    </location>
</feature>
<protein>
    <submittedName>
        <fullName evidence="2">Uncharacterized protein</fullName>
    </submittedName>
</protein>
<accession>A0A7C9CJ18</accession>